<dbReference type="AlphaFoldDB" id="R0KQ52"/>
<dbReference type="EMBL" id="KB908501">
    <property type="protein sequence ID" value="EOA89987.1"/>
    <property type="molecule type" value="Genomic_DNA"/>
</dbReference>
<evidence type="ECO:0000256" key="1">
    <source>
        <dbReference type="SAM" id="MobiDB-lite"/>
    </source>
</evidence>
<dbReference type="GeneID" id="19401015"/>
<proteinExistence type="predicted"/>
<sequence>MSKHKDFPPQTVLSSGVRTVPWILLLPLLQTHQANPRNGNWKKQKRLIPFIESWHHPVSLSRHQTPDKQNQVGRFAKQRSSPALP</sequence>
<reference evidence="2 3" key="2">
    <citation type="journal article" date="2013" name="PLoS Genet.">
        <title>Comparative genome structure, secondary metabolite, and effector coding capacity across Cochliobolus pathogens.</title>
        <authorList>
            <person name="Condon B.J."/>
            <person name="Leng Y."/>
            <person name="Wu D."/>
            <person name="Bushley K.E."/>
            <person name="Ohm R.A."/>
            <person name="Otillar R."/>
            <person name="Martin J."/>
            <person name="Schackwitz W."/>
            <person name="Grimwood J."/>
            <person name="MohdZainudin N."/>
            <person name="Xue C."/>
            <person name="Wang R."/>
            <person name="Manning V.A."/>
            <person name="Dhillon B."/>
            <person name="Tu Z.J."/>
            <person name="Steffenson B.J."/>
            <person name="Salamov A."/>
            <person name="Sun H."/>
            <person name="Lowry S."/>
            <person name="LaButti K."/>
            <person name="Han J."/>
            <person name="Copeland A."/>
            <person name="Lindquist E."/>
            <person name="Barry K."/>
            <person name="Schmutz J."/>
            <person name="Baker S.E."/>
            <person name="Ciuffetti L.M."/>
            <person name="Grigoriev I.V."/>
            <person name="Zhong S."/>
            <person name="Turgeon B.G."/>
        </authorList>
    </citation>
    <scope>NUCLEOTIDE SEQUENCE [LARGE SCALE GENOMIC DNA]</scope>
    <source>
        <strain evidence="3">28A</strain>
    </source>
</reference>
<feature type="compositionally biased region" description="Polar residues" evidence="1">
    <location>
        <begin position="61"/>
        <end position="85"/>
    </location>
</feature>
<dbReference type="Proteomes" id="UP000016935">
    <property type="component" value="Unassembled WGS sequence"/>
</dbReference>
<name>R0KQ52_EXST2</name>
<gene>
    <name evidence="2" type="ORF">SETTUDRAFT_169878</name>
</gene>
<organism evidence="2 3">
    <name type="scientific">Exserohilum turcicum (strain 28A)</name>
    <name type="common">Northern leaf blight fungus</name>
    <name type="synonym">Setosphaeria turcica</name>
    <dbReference type="NCBI Taxonomy" id="671987"/>
    <lineage>
        <taxon>Eukaryota</taxon>
        <taxon>Fungi</taxon>
        <taxon>Dikarya</taxon>
        <taxon>Ascomycota</taxon>
        <taxon>Pezizomycotina</taxon>
        <taxon>Dothideomycetes</taxon>
        <taxon>Pleosporomycetidae</taxon>
        <taxon>Pleosporales</taxon>
        <taxon>Pleosporineae</taxon>
        <taxon>Pleosporaceae</taxon>
        <taxon>Exserohilum</taxon>
    </lineage>
</organism>
<dbReference type="RefSeq" id="XP_008022383.1">
    <property type="nucleotide sequence ID" value="XM_008024192.1"/>
</dbReference>
<dbReference type="HOGENOM" id="CLU_2514058_0_0_1"/>
<evidence type="ECO:0000313" key="3">
    <source>
        <dbReference type="Proteomes" id="UP000016935"/>
    </source>
</evidence>
<accession>R0KQ52</accession>
<evidence type="ECO:0000313" key="2">
    <source>
        <dbReference type="EMBL" id="EOA89987.1"/>
    </source>
</evidence>
<keyword evidence="3" id="KW-1185">Reference proteome</keyword>
<feature type="region of interest" description="Disordered" evidence="1">
    <location>
        <begin position="59"/>
        <end position="85"/>
    </location>
</feature>
<protein>
    <submittedName>
        <fullName evidence="2">Uncharacterized protein</fullName>
    </submittedName>
</protein>
<reference evidence="2 3" key="1">
    <citation type="journal article" date="2012" name="PLoS Pathog.">
        <title>Diverse lifestyles and strategies of plant pathogenesis encoded in the genomes of eighteen Dothideomycetes fungi.</title>
        <authorList>
            <person name="Ohm R.A."/>
            <person name="Feau N."/>
            <person name="Henrissat B."/>
            <person name="Schoch C.L."/>
            <person name="Horwitz B.A."/>
            <person name="Barry K.W."/>
            <person name="Condon B.J."/>
            <person name="Copeland A.C."/>
            <person name="Dhillon B."/>
            <person name="Glaser F."/>
            <person name="Hesse C.N."/>
            <person name="Kosti I."/>
            <person name="LaButti K."/>
            <person name="Lindquist E.A."/>
            <person name="Lucas S."/>
            <person name="Salamov A.A."/>
            <person name="Bradshaw R.E."/>
            <person name="Ciuffetti L."/>
            <person name="Hamelin R.C."/>
            <person name="Kema G.H.J."/>
            <person name="Lawrence C."/>
            <person name="Scott J.A."/>
            <person name="Spatafora J.W."/>
            <person name="Turgeon B.G."/>
            <person name="de Wit P.J.G.M."/>
            <person name="Zhong S."/>
            <person name="Goodwin S.B."/>
            <person name="Grigoriev I.V."/>
        </authorList>
    </citation>
    <scope>NUCLEOTIDE SEQUENCE [LARGE SCALE GENOMIC DNA]</scope>
    <source>
        <strain evidence="3">28A</strain>
    </source>
</reference>